<proteinExistence type="predicted"/>
<keyword evidence="2" id="KW-1185">Reference proteome</keyword>
<evidence type="ECO:0000313" key="1">
    <source>
        <dbReference type="EMBL" id="RXT42947.1"/>
    </source>
</evidence>
<reference evidence="1 2" key="1">
    <citation type="submission" date="2017-03" db="EMBL/GenBank/DDBJ databases">
        <authorList>
            <person name="Safronova V.I."/>
            <person name="Sazanova A.L."/>
            <person name="Chirak E.R."/>
        </authorList>
    </citation>
    <scope>NUCLEOTIDE SEQUENCE [LARGE SCALE GENOMIC DNA]</scope>
    <source>
        <strain evidence="1 2">Opo-243</strain>
    </source>
</reference>
<dbReference type="RefSeq" id="WP_129272832.1">
    <property type="nucleotide sequence ID" value="NZ_MZXW01000031.1"/>
</dbReference>
<comment type="caution">
    <text evidence="1">The sequence shown here is derived from an EMBL/GenBank/DDBJ whole genome shotgun (WGS) entry which is preliminary data.</text>
</comment>
<dbReference type="EMBL" id="MZXW01000031">
    <property type="protein sequence ID" value="RXT42947.1"/>
    <property type="molecule type" value="Genomic_DNA"/>
</dbReference>
<dbReference type="AlphaFoldDB" id="A0A4Q1UZS1"/>
<gene>
    <name evidence="1" type="ORF">B5V03_23615</name>
</gene>
<dbReference type="Proteomes" id="UP000290819">
    <property type="component" value="Unassembled WGS sequence"/>
</dbReference>
<evidence type="ECO:0008006" key="3">
    <source>
        <dbReference type="Google" id="ProtNLM"/>
    </source>
</evidence>
<organism evidence="1 2">
    <name type="scientific">Bradyrhizobium betae</name>
    <dbReference type="NCBI Taxonomy" id="244734"/>
    <lineage>
        <taxon>Bacteria</taxon>
        <taxon>Pseudomonadati</taxon>
        <taxon>Pseudomonadota</taxon>
        <taxon>Alphaproteobacteria</taxon>
        <taxon>Hyphomicrobiales</taxon>
        <taxon>Nitrobacteraceae</taxon>
        <taxon>Bradyrhizobium</taxon>
    </lineage>
</organism>
<name>A0A4Q1UZS1_9BRAD</name>
<dbReference type="OrthoDB" id="8140940at2"/>
<accession>A0A4Q1UZS1</accession>
<sequence length="67" mass="7325">MGIAKYEIFGKDGAWRLRQDGKPENEYATKEAAIEAAIAAASIVLREGYDFTMTARPSETTTDAPTK</sequence>
<evidence type="ECO:0000313" key="2">
    <source>
        <dbReference type="Proteomes" id="UP000290819"/>
    </source>
</evidence>
<protein>
    <recommendedName>
        <fullName evidence="3">DUF2188 domain-containing protein</fullName>
    </recommendedName>
</protein>